<dbReference type="Proteomes" id="UP000231655">
    <property type="component" value="Unassembled WGS sequence"/>
</dbReference>
<organism evidence="2 3">
    <name type="scientific">Pseudooceanicola antarcticus</name>
    <dbReference type="NCBI Taxonomy" id="1247613"/>
    <lineage>
        <taxon>Bacteria</taxon>
        <taxon>Pseudomonadati</taxon>
        <taxon>Pseudomonadota</taxon>
        <taxon>Alphaproteobacteria</taxon>
        <taxon>Rhodobacterales</taxon>
        <taxon>Paracoccaceae</taxon>
        <taxon>Pseudooceanicola</taxon>
    </lineage>
</organism>
<dbReference type="AlphaFoldDB" id="A0A285IPG8"/>
<dbReference type="RefSeq" id="WP_097145385.1">
    <property type="nucleotide sequence ID" value="NZ_OBEA01000003.1"/>
</dbReference>
<dbReference type="InterPro" id="IPR025638">
    <property type="entry name" value="DUF4336"/>
</dbReference>
<dbReference type="EMBL" id="PGTD01000009">
    <property type="protein sequence ID" value="PJE31470.1"/>
    <property type="molecule type" value="Genomic_DNA"/>
</dbReference>
<reference evidence="2 3" key="1">
    <citation type="submission" date="2017-09" db="EMBL/GenBank/DDBJ databases">
        <authorList>
            <person name="Ehlers B."/>
            <person name="Leendertz F.H."/>
        </authorList>
    </citation>
    <scope>NUCLEOTIDE SEQUENCE [LARGE SCALE GENOMIC DNA]</scope>
    <source>
        <strain evidence="2 3">CGMCC 1.12662</strain>
    </source>
</reference>
<dbReference type="OrthoDB" id="450111at2"/>
<dbReference type="PANTHER" id="PTHR33835:SF1">
    <property type="entry name" value="METALLO-BETA-LACTAMASE DOMAIN-CONTAINING PROTEIN"/>
    <property type="match status" value="1"/>
</dbReference>
<evidence type="ECO:0000313" key="2">
    <source>
        <dbReference type="EMBL" id="SNY49844.1"/>
    </source>
</evidence>
<evidence type="ECO:0000313" key="4">
    <source>
        <dbReference type="Proteomes" id="UP000231702"/>
    </source>
</evidence>
<reference evidence="1 4" key="2">
    <citation type="journal article" date="2018" name="Int. J. Syst. Evol. Microbiol.">
        <title>Pseudooceanicola lipolyticus sp. nov., a marine alphaproteobacterium, reclassification of Oceanicola flagellatus as Pseudooceanicola flagellatus comb. nov. and emended description of the genus Pseudooceanicola.</title>
        <authorList>
            <person name="Huang M.-M."/>
            <person name="Guo L.-L."/>
            <person name="Wu Y.-H."/>
            <person name="Lai Q.-L."/>
            <person name="Shao Z.-Z."/>
            <person name="Wang C.-S."/>
            <person name="Wu M."/>
            <person name="Xu X.-W."/>
        </authorList>
    </citation>
    <scope>NUCLEOTIDE SEQUENCE [LARGE SCALE GENOMIC DNA]</scope>
    <source>
        <strain evidence="1 4">Ar-45</strain>
    </source>
</reference>
<sequence length="243" mass="26985">MRRTTGYEPLNVPKPFGTDLWIVDGPHIRFYGLPFSTRMTIVRLPSGGLWVHSPIRADEALFAAVEALGPITHIVAPNAIHYAALPDWQARYPQAKAWVAPGVRARAASRRVEIGPAEELGLEACWEGVLQGHLVTGSKVLQEMVFFHAPSRCLVLTDFIENFDPAKLPWLMGKLVALAGIVRPDGRMPPDMRATFDKVALRGHVETMLSWQPERAVMSHGEPWQSGATARLRRAFARLLDQA</sequence>
<evidence type="ECO:0000313" key="1">
    <source>
        <dbReference type="EMBL" id="PJE31470.1"/>
    </source>
</evidence>
<dbReference type="Proteomes" id="UP000231702">
    <property type="component" value="Unassembled WGS sequence"/>
</dbReference>
<dbReference type="EMBL" id="OBEA01000003">
    <property type="protein sequence ID" value="SNY49844.1"/>
    <property type="molecule type" value="Genomic_DNA"/>
</dbReference>
<gene>
    <name evidence="1" type="ORF">CVM39_03725</name>
    <name evidence="2" type="ORF">SAMN06297129_1616</name>
</gene>
<dbReference type="Pfam" id="PF14234">
    <property type="entry name" value="DUF4336"/>
    <property type="match status" value="1"/>
</dbReference>
<proteinExistence type="predicted"/>
<keyword evidence="4" id="KW-1185">Reference proteome</keyword>
<dbReference type="PANTHER" id="PTHR33835">
    <property type="entry name" value="YALI0C07656P"/>
    <property type="match status" value="1"/>
</dbReference>
<accession>A0A285IPG8</accession>
<evidence type="ECO:0000313" key="3">
    <source>
        <dbReference type="Proteomes" id="UP000231655"/>
    </source>
</evidence>
<dbReference type="SUPFAM" id="SSF56281">
    <property type="entry name" value="Metallo-hydrolase/oxidoreductase"/>
    <property type="match status" value="1"/>
</dbReference>
<name>A0A285IPG8_9RHOB</name>
<protein>
    <submittedName>
        <fullName evidence="1">DUF4336 domain-containing protein</fullName>
    </submittedName>
</protein>
<dbReference type="InterPro" id="IPR036866">
    <property type="entry name" value="RibonucZ/Hydroxyglut_hydro"/>
</dbReference>